<dbReference type="InterPro" id="IPR054708">
    <property type="entry name" value="MTPAP-like_central"/>
</dbReference>
<evidence type="ECO:0000313" key="3">
    <source>
        <dbReference type="EnsemblPlants" id="Kaladp0036s0316.1.v1.1"/>
    </source>
</evidence>
<dbReference type="Gramene" id="Kaladp0036s0316.1.v1.1">
    <property type="protein sequence ID" value="Kaladp0036s0316.1.v1.1"/>
    <property type="gene ID" value="Kaladp0036s0316.v1.1"/>
</dbReference>
<dbReference type="Pfam" id="PF26180">
    <property type="entry name" value="PAP-OAS1"/>
    <property type="match status" value="1"/>
</dbReference>
<reference evidence="3" key="1">
    <citation type="submission" date="2021-01" db="UniProtKB">
        <authorList>
            <consortium name="EnsemblPlants"/>
        </authorList>
    </citation>
    <scope>IDENTIFICATION</scope>
</reference>
<feature type="domain" description="Poly(A) RNA polymerase mitochondrial-like central palm" evidence="1">
    <location>
        <begin position="86"/>
        <end position="215"/>
    </location>
</feature>
<evidence type="ECO:0000259" key="1">
    <source>
        <dbReference type="Pfam" id="PF22600"/>
    </source>
</evidence>
<protein>
    <recommendedName>
        <fullName evidence="5">Polymerase nucleotidyl transferase domain-containing protein</fullName>
    </recommendedName>
</protein>
<keyword evidence="4" id="KW-1185">Reference proteome</keyword>
<dbReference type="PANTHER" id="PTHR45979">
    <property type="entry name" value="PAP/OAS1 SUBSTRATE-BINDING DOMAIN SUPERFAMILY"/>
    <property type="match status" value="1"/>
</dbReference>
<evidence type="ECO:0000259" key="2">
    <source>
        <dbReference type="Pfam" id="PF26180"/>
    </source>
</evidence>
<dbReference type="InterPro" id="IPR043519">
    <property type="entry name" value="NT_sf"/>
</dbReference>
<proteinExistence type="predicted"/>
<evidence type="ECO:0008006" key="5">
    <source>
        <dbReference type="Google" id="ProtNLM"/>
    </source>
</evidence>
<dbReference type="Pfam" id="PF22600">
    <property type="entry name" value="MTPAP-like_central"/>
    <property type="match status" value="1"/>
</dbReference>
<evidence type="ECO:0000313" key="4">
    <source>
        <dbReference type="Proteomes" id="UP000594263"/>
    </source>
</evidence>
<dbReference type="InterPro" id="IPR058920">
    <property type="entry name" value="PAP-OAS1-bd-rel"/>
</dbReference>
<accession>A0A7N0TGR5</accession>
<dbReference type="SUPFAM" id="SSF81301">
    <property type="entry name" value="Nucleotidyltransferase"/>
    <property type="match status" value="1"/>
</dbReference>
<dbReference type="Gene3D" id="1.10.1410.10">
    <property type="match status" value="1"/>
</dbReference>
<dbReference type="Proteomes" id="UP000594263">
    <property type="component" value="Unplaced"/>
</dbReference>
<name>A0A7N0TGR5_KALFE</name>
<dbReference type="EnsemblPlants" id="Kaladp0036s0316.1.v1.1">
    <property type="protein sequence ID" value="Kaladp0036s0316.1.v1.1"/>
    <property type="gene ID" value="Kaladp0036s0316.v1.1"/>
</dbReference>
<feature type="domain" description="PAP/OAS1 substrate-binding-related" evidence="2">
    <location>
        <begin position="228"/>
        <end position="420"/>
    </location>
</feature>
<dbReference type="PANTHER" id="PTHR45979:SF31">
    <property type="entry name" value="POLYMERASE NUCLEOTIDYL TRANSFERASE DOMAIN-CONTAINING PROTEIN"/>
    <property type="match status" value="1"/>
</dbReference>
<dbReference type="AlphaFoldDB" id="A0A7N0TGR5"/>
<dbReference type="SUPFAM" id="SSF81631">
    <property type="entry name" value="PAP/OAS1 substrate-binding domain"/>
    <property type="match status" value="1"/>
</dbReference>
<dbReference type="InterPro" id="IPR058921">
    <property type="entry name" value="PAP/OAS1-rel"/>
</dbReference>
<sequence>MSHLQHYWPPRGPDSDEDYYNRNPNLNHFHYFYNINISSVPSSISYTSSSSSSSSSSSASSPLPLFNPDPFSIPPATWAIAEDAAHHVLTRVHPTLEVDQKRKDVTDYLQTLLTSTLGPNVQLQPKRQDKLFPYGSVPLKTYLPDGDIDLTAFSSTKSDDVLASDIRVVLEKQQHGKARHYEIHNVQFIDAEVKLVKCLIQNIVVDISFNQLGGICTLCFLEQVDRLIGRDHLFKRSVILIKAWCYYESRILGAHHGLISTYALETLVLYIFRMFHSSIDGPVAVLYRFLDYFSKFDWDNYCISLNGPVPRAALPDALVDIPDNGWNDVLLGAEFLKNCVDMFSVPSKDPESNLRAFTIKHLNIIDPLKVNNNLGRSVHRGNFYRICSALRYGARKLGWILSLPRERLSDELRRFFSNSLERHGNKYWDDRPIPLFRLGVEEWGTSLSTSSSEGNPITDFGEDEFSVICDEAVGSNENLDCYSTRITEYHADGISEDEFNRTDPGSVTTGGVFSISDCSIATCDTDSSSHSHDCCYSLKTDMTVNGHQYQDRVVKPVLSKKVSSALPREDILPFICSYPEDEFSRNSEDSNSLLDLTGDYECHIRSLLYGLNRHGYDLSASPSAIPFKTLSRVRNRYQFESINHLSLFKQFGRSQRIASTRLPHQSSNQCTSSFGSVHSADKHKFRGTGTYIPNINHQSNKDTYFFCNVTHPGVHGALQSQSHNDGNSIAIPDIMTPDESEHWLCESQFHALGDLKFAFCASSESSVGNPYGLSPDKLEFGSFKHWQSSGSLSEKSKCKTTYPIRPNGHGSGPDYAENAAVGRCKTDLNAKLASAAGLVLELEDAAEFPPLSI</sequence>
<organism evidence="3 4">
    <name type="scientific">Kalanchoe fedtschenkoi</name>
    <name type="common">Lavender scallops</name>
    <name type="synonym">South American air plant</name>
    <dbReference type="NCBI Taxonomy" id="63787"/>
    <lineage>
        <taxon>Eukaryota</taxon>
        <taxon>Viridiplantae</taxon>
        <taxon>Streptophyta</taxon>
        <taxon>Embryophyta</taxon>
        <taxon>Tracheophyta</taxon>
        <taxon>Spermatophyta</taxon>
        <taxon>Magnoliopsida</taxon>
        <taxon>eudicotyledons</taxon>
        <taxon>Gunneridae</taxon>
        <taxon>Pentapetalae</taxon>
        <taxon>Saxifragales</taxon>
        <taxon>Crassulaceae</taxon>
        <taxon>Kalanchoe</taxon>
    </lineage>
</organism>
<dbReference type="Gene3D" id="3.30.460.10">
    <property type="entry name" value="Beta Polymerase, domain 2"/>
    <property type="match status" value="1"/>
</dbReference>